<feature type="binding site" evidence="5">
    <location>
        <position position="51"/>
    </location>
    <ligand>
        <name>Mg(2+)</name>
        <dbReference type="ChEBI" id="CHEBI:18420"/>
    </ligand>
</feature>
<evidence type="ECO:0000313" key="9">
    <source>
        <dbReference type="Proteomes" id="UP000249422"/>
    </source>
</evidence>
<feature type="domain" description="Nudix hydrolase" evidence="7">
    <location>
        <begin position="15"/>
        <end position="154"/>
    </location>
</feature>
<dbReference type="PANTHER" id="PTHR43046:SF12">
    <property type="entry name" value="GDP-MANNOSE MANNOSYL HYDROLASE"/>
    <property type="match status" value="1"/>
</dbReference>
<evidence type="ECO:0000256" key="1">
    <source>
        <dbReference type="ARBA" id="ARBA00022723"/>
    </source>
</evidence>
<dbReference type="EMBL" id="QLLM01000001">
    <property type="protein sequence ID" value="RAJ09667.1"/>
    <property type="molecule type" value="Genomic_DNA"/>
</dbReference>
<dbReference type="PROSITE" id="PS00893">
    <property type="entry name" value="NUDIX_BOX"/>
    <property type="match status" value="1"/>
</dbReference>
<dbReference type="AlphaFoldDB" id="A0AAX1PPE3"/>
<dbReference type="RefSeq" id="WP_096118195.1">
    <property type="nucleotide sequence ID" value="NZ_CAWNLH010000012.1"/>
</dbReference>
<dbReference type="SUPFAM" id="SSF55811">
    <property type="entry name" value="Nudix"/>
    <property type="match status" value="1"/>
</dbReference>
<dbReference type="Gene3D" id="3.90.79.10">
    <property type="entry name" value="Nucleoside Triphosphate Pyrophosphohydrolase"/>
    <property type="match status" value="1"/>
</dbReference>
<dbReference type="InterPro" id="IPR020084">
    <property type="entry name" value="NUDIX_hydrolase_CS"/>
</dbReference>
<dbReference type="NCBIfam" id="NF011963">
    <property type="entry name" value="PRK15434.1"/>
    <property type="match status" value="1"/>
</dbReference>
<dbReference type="PANTHER" id="PTHR43046">
    <property type="entry name" value="GDP-MANNOSE MANNOSYL HYDROLASE"/>
    <property type="match status" value="1"/>
</dbReference>
<feature type="binding site" evidence="5">
    <location>
        <position position="124"/>
    </location>
    <ligand>
        <name>Mg(2+)</name>
        <dbReference type="ChEBI" id="CHEBI:18420"/>
    </ligand>
</feature>
<evidence type="ECO:0000256" key="3">
    <source>
        <dbReference type="ARBA" id="ARBA00022842"/>
    </source>
</evidence>
<name>A0AAX1PPE3_AERSA</name>
<sequence>MSKKLDLPLFKTIVAHTPLVSIDLIVLNRDGKALLGQRLNRPAQGYWFVPGGRIRKDEPFDVAFLRLTAEELGVSMSLTGASFLGAYQHFYPDNFAGGDFSTHYVVLGYQLVVDVLTMKLPIEQHDAYRWFDIAELLAAKDVHQHTKDYFTERM</sequence>
<keyword evidence="3 5" id="KW-0460">Magnesium</keyword>
<dbReference type="InterPro" id="IPR033715">
    <property type="entry name" value="GDPMH"/>
</dbReference>
<feature type="site" description="Critical for catalysis" evidence="4">
    <location>
        <position position="125"/>
    </location>
</feature>
<evidence type="ECO:0000256" key="2">
    <source>
        <dbReference type="ARBA" id="ARBA00022801"/>
    </source>
</evidence>
<organism evidence="8 9">
    <name type="scientific">Aeromonas salmonicida</name>
    <dbReference type="NCBI Taxonomy" id="645"/>
    <lineage>
        <taxon>Bacteria</taxon>
        <taxon>Pseudomonadati</taxon>
        <taxon>Pseudomonadota</taxon>
        <taxon>Gammaproteobacteria</taxon>
        <taxon>Aeromonadales</taxon>
        <taxon>Aeromonadaceae</taxon>
        <taxon>Aeromonas</taxon>
    </lineage>
</organism>
<evidence type="ECO:0000256" key="5">
    <source>
        <dbReference type="PIRSR" id="PIRSR037599-3"/>
    </source>
</evidence>
<dbReference type="GO" id="GO:0008727">
    <property type="term" value="F:GDP-mannose mannosyl hydrolase activity"/>
    <property type="evidence" value="ECO:0007669"/>
    <property type="project" value="InterPro"/>
</dbReference>
<gene>
    <name evidence="8" type="ORF">DEU50_101404</name>
</gene>
<dbReference type="PROSITE" id="PS51462">
    <property type="entry name" value="NUDIX"/>
    <property type="match status" value="1"/>
</dbReference>
<keyword evidence="1 5" id="KW-0479">Metal-binding</keyword>
<evidence type="ECO:0000256" key="6">
    <source>
        <dbReference type="PIRSR" id="PIRSR037599-4"/>
    </source>
</evidence>
<accession>A0AAX1PPE3</accession>
<dbReference type="CDD" id="cd03430">
    <property type="entry name" value="NUDIX_GDPMH_NudD"/>
    <property type="match status" value="1"/>
</dbReference>
<keyword evidence="2" id="KW-0378">Hydrolase</keyword>
<proteinExistence type="predicted"/>
<feature type="binding site" evidence="5">
    <location>
        <position position="71"/>
    </location>
    <ligand>
        <name>Mg(2+)</name>
        <dbReference type="ChEBI" id="CHEBI:18420"/>
    </ligand>
</feature>
<comment type="caution">
    <text evidence="8">The sequence shown here is derived from an EMBL/GenBank/DDBJ whole genome shotgun (WGS) entry which is preliminary data.</text>
</comment>
<dbReference type="InterPro" id="IPR000086">
    <property type="entry name" value="NUDIX_hydrolase_dom"/>
</dbReference>
<reference evidence="8 9" key="1">
    <citation type="submission" date="2018-06" db="EMBL/GenBank/DDBJ databases">
        <title>Freshwater and sediment microbial communities from various areas in North America, analyzing microbe dynamics in response to fracking.</title>
        <authorList>
            <person name="Lamendella R."/>
        </authorList>
    </citation>
    <scope>NUCLEOTIDE SEQUENCE [LARGE SCALE GENOMIC DNA]</scope>
    <source>
        <strain evidence="8 9">17</strain>
    </source>
</reference>
<dbReference type="GO" id="GO:0046872">
    <property type="term" value="F:metal ion binding"/>
    <property type="evidence" value="ECO:0007669"/>
    <property type="project" value="UniProtKB-KW"/>
</dbReference>
<feature type="short sequence motif" description="Nudix box" evidence="6">
    <location>
        <begin position="52"/>
        <end position="73"/>
    </location>
</feature>
<dbReference type="Pfam" id="PF00293">
    <property type="entry name" value="NUDIX"/>
    <property type="match status" value="1"/>
</dbReference>
<dbReference type="Proteomes" id="UP000249422">
    <property type="component" value="Unassembled WGS sequence"/>
</dbReference>
<protein>
    <submittedName>
        <fullName evidence="8">Colanic acid biosynthesis protein WcaH</fullName>
    </submittedName>
</protein>
<comment type="cofactor">
    <cofactor evidence="5">
        <name>Mg(2+)</name>
        <dbReference type="ChEBI" id="CHEBI:18420"/>
    </cofactor>
    <text evidence="5">Binds 1 Mg(2+) ion per subunit.</text>
</comment>
<evidence type="ECO:0000256" key="4">
    <source>
        <dbReference type="PIRSR" id="PIRSR037599-1"/>
    </source>
</evidence>
<dbReference type="InterPro" id="IPR015797">
    <property type="entry name" value="NUDIX_hydrolase-like_dom_sf"/>
</dbReference>
<evidence type="ECO:0000313" key="8">
    <source>
        <dbReference type="EMBL" id="RAJ09667.1"/>
    </source>
</evidence>
<dbReference type="PIRSF" id="PIRSF037599">
    <property type="entry name" value="GDPMH"/>
    <property type="match status" value="1"/>
</dbReference>
<evidence type="ECO:0000259" key="7">
    <source>
        <dbReference type="PROSITE" id="PS51462"/>
    </source>
</evidence>